<dbReference type="InterPro" id="IPR018193">
    <property type="entry name" value="Glyc_kinase_flavodox-like_fold"/>
</dbReference>
<comment type="caution">
    <text evidence="2">The sequence shown here is derived from an EMBL/GenBank/DDBJ whole genome shotgun (WGS) entry which is preliminary data.</text>
</comment>
<sequence length="341" mass="35135">MTTHKGARLRHVRIVAAVDKFRGSATAAEVAAAIGHACWERGHDCVEVPVADGGEGLLDALGGANRSSKITGPLRTPVVAPWRLSKGTAVIEMALASGLDLVGGADANDPMEATTAGTGELIDQAVTLGAKRIIVGLGGSATSDGGLGAYQALGSPHRLAGVEVIVACDVTTRFTDAARVFGPQKGATPAQVEMLTRRLEQLVDRYRDELGIDIADLEGGGAAGGLAGGLAALGARLVGGFDLVADELDLIDVIDGADLVITGEGHLDAQSFRGKVVGGVAQLAAEHGVDIAAIVGIADDDVTDRINYRSLVEMFGNDRSWNEPLWCIEKAAIDLLSAYEK</sequence>
<evidence type="ECO:0000313" key="3">
    <source>
        <dbReference type="Proteomes" id="UP000230914"/>
    </source>
</evidence>
<dbReference type="InterPro" id="IPR004381">
    <property type="entry name" value="Glycerate_kinase"/>
</dbReference>
<dbReference type="GO" id="GO:0031388">
    <property type="term" value="P:organic acid phosphorylation"/>
    <property type="evidence" value="ECO:0007669"/>
    <property type="project" value="UniProtKB-UniRule"/>
</dbReference>
<dbReference type="PANTHER" id="PTHR21599:SF0">
    <property type="entry name" value="GLYCERATE KINASE"/>
    <property type="match status" value="1"/>
</dbReference>
<keyword evidence="1 2" id="KW-0418">Kinase</keyword>
<dbReference type="AlphaFoldDB" id="A0A2G6K8W2"/>
<dbReference type="GO" id="GO:0008887">
    <property type="term" value="F:glycerate kinase activity"/>
    <property type="evidence" value="ECO:0007669"/>
    <property type="project" value="UniProtKB-UniRule"/>
</dbReference>
<dbReference type="PIRSF" id="PIRSF006078">
    <property type="entry name" value="GlxK"/>
    <property type="match status" value="1"/>
</dbReference>
<gene>
    <name evidence="2" type="ORF">CSA55_04060</name>
</gene>
<dbReference type="Pfam" id="PF02595">
    <property type="entry name" value="Gly_kinase"/>
    <property type="match status" value="2"/>
</dbReference>
<organism evidence="2 3">
    <name type="scientific">Ilumatobacter coccineus</name>
    <dbReference type="NCBI Taxonomy" id="467094"/>
    <lineage>
        <taxon>Bacteria</taxon>
        <taxon>Bacillati</taxon>
        <taxon>Actinomycetota</taxon>
        <taxon>Acidimicrobiia</taxon>
        <taxon>Acidimicrobiales</taxon>
        <taxon>Ilumatobacteraceae</taxon>
        <taxon>Ilumatobacter</taxon>
    </lineage>
</organism>
<keyword evidence="1" id="KW-0808">Transferase</keyword>
<accession>A0A2G6K8W2</accession>
<dbReference type="Gene3D" id="3.90.1510.10">
    <property type="entry name" value="Glycerate kinase, domain 2"/>
    <property type="match status" value="2"/>
</dbReference>
<dbReference type="SUPFAM" id="SSF110738">
    <property type="entry name" value="Glycerate kinase I"/>
    <property type="match status" value="1"/>
</dbReference>
<protein>
    <submittedName>
        <fullName evidence="2">Glycerate kinase</fullName>
    </submittedName>
</protein>
<proteinExistence type="inferred from homology"/>
<dbReference type="EMBL" id="PDSL01000053">
    <property type="protein sequence ID" value="PIE32117.1"/>
    <property type="molecule type" value="Genomic_DNA"/>
</dbReference>
<name>A0A2G6K8W2_9ACTN</name>
<dbReference type="PANTHER" id="PTHR21599">
    <property type="entry name" value="GLYCERATE KINASE"/>
    <property type="match status" value="1"/>
</dbReference>
<dbReference type="Proteomes" id="UP000230914">
    <property type="component" value="Unassembled WGS sequence"/>
</dbReference>
<dbReference type="InterPro" id="IPR036129">
    <property type="entry name" value="Glycerate_kinase_sf"/>
</dbReference>
<evidence type="ECO:0000256" key="1">
    <source>
        <dbReference type="PIRNR" id="PIRNR006078"/>
    </source>
</evidence>
<comment type="similarity">
    <text evidence="1">Belongs to the glycerate kinase type-1 family.</text>
</comment>
<reference evidence="2 3" key="1">
    <citation type="submission" date="2017-10" db="EMBL/GenBank/DDBJ databases">
        <title>Novel microbial diversity and functional potential in the marine mammal oral microbiome.</title>
        <authorList>
            <person name="Dudek N.K."/>
            <person name="Sun C.L."/>
            <person name="Burstein D."/>
            <person name="Kantor R.S."/>
            <person name="Aliaga Goltsman D.S."/>
            <person name="Bik E.M."/>
            <person name="Thomas B.C."/>
            <person name="Banfield J.F."/>
            <person name="Relman D.A."/>
        </authorList>
    </citation>
    <scope>NUCLEOTIDE SEQUENCE [LARGE SCALE GENOMIC DNA]</scope>
    <source>
        <strain evidence="2">DOLJORAL78_61_10</strain>
    </source>
</reference>
<evidence type="ECO:0000313" key="2">
    <source>
        <dbReference type="EMBL" id="PIE32117.1"/>
    </source>
</evidence>